<dbReference type="Pfam" id="PF00135">
    <property type="entry name" value="COesterase"/>
    <property type="match status" value="1"/>
</dbReference>
<evidence type="ECO:0000256" key="2">
    <source>
        <dbReference type="ARBA" id="ARBA00022487"/>
    </source>
</evidence>
<dbReference type="Gene3D" id="3.40.50.1820">
    <property type="entry name" value="alpha/beta hydrolase"/>
    <property type="match status" value="1"/>
</dbReference>
<comment type="caution">
    <text evidence="7">The sequence shown here is derived from an EMBL/GenBank/DDBJ whole genome shotgun (WGS) entry which is preliminary data.</text>
</comment>
<evidence type="ECO:0000256" key="1">
    <source>
        <dbReference type="ARBA" id="ARBA00005964"/>
    </source>
</evidence>
<dbReference type="PROSITE" id="PS00941">
    <property type="entry name" value="CARBOXYLESTERASE_B_2"/>
    <property type="match status" value="1"/>
</dbReference>
<evidence type="ECO:0000256" key="5">
    <source>
        <dbReference type="SAM" id="SignalP"/>
    </source>
</evidence>
<dbReference type="PROSITE" id="PS51257">
    <property type="entry name" value="PROKAR_LIPOPROTEIN"/>
    <property type="match status" value="1"/>
</dbReference>
<dbReference type="AlphaFoldDB" id="A0ABD2W072"/>
<dbReference type="InterPro" id="IPR002018">
    <property type="entry name" value="CarbesteraseB"/>
</dbReference>
<gene>
    <name evidence="7" type="ORF">TKK_018454</name>
</gene>
<dbReference type="PANTHER" id="PTHR43142">
    <property type="entry name" value="CARBOXYLIC ESTER HYDROLASE"/>
    <property type="match status" value="1"/>
</dbReference>
<keyword evidence="8" id="KW-1185">Reference proteome</keyword>
<organism evidence="7 8">
    <name type="scientific">Trichogramma kaykai</name>
    <dbReference type="NCBI Taxonomy" id="54128"/>
    <lineage>
        <taxon>Eukaryota</taxon>
        <taxon>Metazoa</taxon>
        <taxon>Ecdysozoa</taxon>
        <taxon>Arthropoda</taxon>
        <taxon>Hexapoda</taxon>
        <taxon>Insecta</taxon>
        <taxon>Pterygota</taxon>
        <taxon>Neoptera</taxon>
        <taxon>Endopterygota</taxon>
        <taxon>Hymenoptera</taxon>
        <taxon>Apocrita</taxon>
        <taxon>Proctotrupomorpha</taxon>
        <taxon>Chalcidoidea</taxon>
        <taxon>Trichogrammatidae</taxon>
        <taxon>Trichogramma</taxon>
    </lineage>
</organism>
<reference evidence="7 8" key="1">
    <citation type="journal article" date="2024" name="bioRxiv">
        <title>A reference genome for Trichogramma kaykai: A tiny desert-dwelling parasitoid wasp with competing sex-ratio distorters.</title>
        <authorList>
            <person name="Culotta J."/>
            <person name="Lindsey A.R."/>
        </authorList>
    </citation>
    <scope>NUCLEOTIDE SEQUENCE [LARGE SCALE GENOMIC DNA]</scope>
    <source>
        <strain evidence="7 8">KSX58</strain>
    </source>
</reference>
<evidence type="ECO:0000313" key="8">
    <source>
        <dbReference type="Proteomes" id="UP001627154"/>
    </source>
</evidence>
<proteinExistence type="inferred from homology"/>
<dbReference type="InterPro" id="IPR019819">
    <property type="entry name" value="Carboxylesterase_B_CS"/>
</dbReference>
<keyword evidence="3" id="KW-0378">Hydrolase</keyword>
<dbReference type="EMBL" id="JBJJXI010000149">
    <property type="protein sequence ID" value="KAL3385931.1"/>
    <property type="molecule type" value="Genomic_DNA"/>
</dbReference>
<dbReference type="PANTHER" id="PTHR43142:SF1">
    <property type="entry name" value="CARBOXYLIC ESTER HYDROLASE"/>
    <property type="match status" value="1"/>
</dbReference>
<feature type="signal peptide" evidence="5">
    <location>
        <begin position="1"/>
        <end position="21"/>
    </location>
</feature>
<evidence type="ECO:0000256" key="4">
    <source>
        <dbReference type="ARBA" id="ARBA00023180"/>
    </source>
</evidence>
<feature type="chain" id="PRO_5044848557" description="Carboxylesterase type B domain-containing protein" evidence="5">
    <location>
        <begin position="22"/>
        <end position="550"/>
    </location>
</feature>
<comment type="similarity">
    <text evidence="1">Belongs to the type-B carboxylesterase/lipase family.</text>
</comment>
<accession>A0ABD2W072</accession>
<sequence length="550" mass="62217">MSRYALFYIVFLIWPYCVVFACDNIVVETNSGKISGVTQTNPSGDTFCAFKGIPYAKPPVGALRFKDSVPIEPWDGVFEAKEKAQHCPQLNLIVKVVDGKEDCLYLNVYSRRVDPNLKLPVIFFIHPGFFIYGAGDEQFFGPDFFMMREDIMFVTFNYRLGILGFLDLEDEETPGNMGLKDQVLALKWVRENIASFGGDPDQITLFGQNVGAVSAHLMAFSPMTKGLFNKIILQSGSIFNPWALIAEQPKQVAYKFCEKLGKSVSNSQEVLEFLMSQEIHTLIETQDALYPVEIVARGILPFGPTSDSEAKNPFMPDEPLVDAEQGIDLPMIIGHNNREAIILLARMGHKFDKFNDDDFSKFLHPETVRAIQKYGLTANDLKKMYYGDDEISRDNHGQLIDLFSDLYIIDGVHKIIKLQTQKSSKPTYFYQYSFDKGFSPVKFFTGSHLQGAAHGDELTSEFRIVIVEKLLHKFLKQDTPSWKLMEQMVNMWVNFAVTGNPTPSTSDLLPVEWKPVSDASNLDYMALDETLEMKTMPNIEKLFLDSSSKS</sequence>
<evidence type="ECO:0000256" key="3">
    <source>
        <dbReference type="ARBA" id="ARBA00022801"/>
    </source>
</evidence>
<keyword evidence="5" id="KW-0732">Signal</keyword>
<keyword evidence="4" id="KW-0325">Glycoprotein</keyword>
<feature type="domain" description="Carboxylesterase type B" evidence="6">
    <location>
        <begin position="25"/>
        <end position="536"/>
    </location>
</feature>
<dbReference type="GO" id="GO:0052689">
    <property type="term" value="F:carboxylic ester hydrolase activity"/>
    <property type="evidence" value="ECO:0007669"/>
    <property type="project" value="UniProtKB-KW"/>
</dbReference>
<keyword evidence="2" id="KW-0719">Serine esterase</keyword>
<dbReference type="SUPFAM" id="SSF53474">
    <property type="entry name" value="alpha/beta-Hydrolases"/>
    <property type="match status" value="1"/>
</dbReference>
<protein>
    <recommendedName>
        <fullName evidence="6">Carboxylesterase type B domain-containing protein</fullName>
    </recommendedName>
</protein>
<evidence type="ECO:0000259" key="6">
    <source>
        <dbReference type="Pfam" id="PF00135"/>
    </source>
</evidence>
<dbReference type="Proteomes" id="UP001627154">
    <property type="component" value="Unassembled WGS sequence"/>
</dbReference>
<evidence type="ECO:0000313" key="7">
    <source>
        <dbReference type="EMBL" id="KAL3385931.1"/>
    </source>
</evidence>
<name>A0ABD2W072_9HYME</name>
<dbReference type="InterPro" id="IPR029058">
    <property type="entry name" value="AB_hydrolase_fold"/>
</dbReference>